<name>A0A0D1DTA0_MYCMD</name>
<feature type="compositionally biased region" description="Polar residues" evidence="3">
    <location>
        <begin position="219"/>
        <end position="228"/>
    </location>
</feature>
<dbReference type="SMART" id="SM00326">
    <property type="entry name" value="SH3"/>
    <property type="match status" value="1"/>
</dbReference>
<feature type="compositionally biased region" description="Low complexity" evidence="3">
    <location>
        <begin position="123"/>
        <end position="149"/>
    </location>
</feature>
<dbReference type="CDD" id="cd00174">
    <property type="entry name" value="SH3"/>
    <property type="match status" value="1"/>
</dbReference>
<feature type="compositionally biased region" description="Polar residues" evidence="3">
    <location>
        <begin position="236"/>
        <end position="273"/>
    </location>
</feature>
<feature type="region of interest" description="Disordered" evidence="3">
    <location>
        <begin position="309"/>
        <end position="329"/>
    </location>
</feature>
<dbReference type="RefSeq" id="XP_011392623.1">
    <property type="nucleotide sequence ID" value="XM_011394321.1"/>
</dbReference>
<feature type="domain" description="SH3" evidence="4">
    <location>
        <begin position="354"/>
        <end position="416"/>
    </location>
</feature>
<feature type="region of interest" description="Disordered" evidence="3">
    <location>
        <begin position="40"/>
        <end position="279"/>
    </location>
</feature>
<evidence type="ECO:0000313" key="5">
    <source>
        <dbReference type="EMBL" id="KIS65820.1"/>
    </source>
</evidence>
<feature type="compositionally biased region" description="Polar residues" evidence="3">
    <location>
        <begin position="40"/>
        <end position="50"/>
    </location>
</feature>
<dbReference type="EMBL" id="CM003161">
    <property type="protein sequence ID" value="KIS65820.1"/>
    <property type="molecule type" value="Genomic_DNA"/>
</dbReference>
<dbReference type="SUPFAM" id="SSF50044">
    <property type="entry name" value="SH3-domain"/>
    <property type="match status" value="1"/>
</dbReference>
<feature type="compositionally biased region" description="Low complexity" evidence="3">
    <location>
        <begin position="156"/>
        <end position="165"/>
    </location>
</feature>
<dbReference type="OrthoDB" id="5340910at2759"/>
<accession>A0A0D1DTA0</accession>
<dbReference type="InterPro" id="IPR036028">
    <property type="entry name" value="SH3-like_dom_sf"/>
</dbReference>
<proteinExistence type="predicted"/>
<feature type="region of interest" description="Disordered" evidence="3">
    <location>
        <begin position="1"/>
        <end position="25"/>
    </location>
</feature>
<evidence type="ECO:0000256" key="1">
    <source>
        <dbReference type="ARBA" id="ARBA00022443"/>
    </source>
</evidence>
<protein>
    <recommendedName>
        <fullName evidence="4">SH3 domain-containing protein</fullName>
    </recommendedName>
</protein>
<keyword evidence="1 2" id="KW-0728">SH3 domain</keyword>
<feature type="compositionally biased region" description="Low complexity" evidence="3">
    <location>
        <begin position="173"/>
        <end position="199"/>
    </location>
</feature>
<feature type="compositionally biased region" description="Polar residues" evidence="3">
    <location>
        <begin position="61"/>
        <end position="74"/>
    </location>
</feature>
<dbReference type="Proteomes" id="UP000000561">
    <property type="component" value="Chromosome 22"/>
</dbReference>
<dbReference type="KEGG" id="uma:UMAG_11224"/>
<dbReference type="STRING" id="237631.A0A0D1DTA0"/>
<dbReference type="InParanoid" id="A0A0D1DTA0"/>
<sequence>MPSIEARLQPASADADASPSRADRKSADAIFLSTANLTSELSRVNSTPLSSDAIDALGLPPSSSCTNDSLNEPSPLTMAPPKPGPADTLYPSPSGGFVPSPEEGQDWRLKPPPPGRARDSTKPSSAISNSAAASPSSSISASRTLSPSAEGSSQHPASGPSSTTPTRPPSLPTCPETASKIANASSSSLSRRSSQASNAVASPQVRPVSSSSSSRHRLSTANLSSQSAPERPACRSVSTASGAHASEVQQSYDTISHCRATSSRPNSTTSFQTARIDDAKDDASLSIRVRDFAFPQDDPRHHGHLLAEAQQSAAQDQDFDEHGQESDADGNEFYIEGAEDENEFDGDEGDNANVAQGVYNVLYAFEPVSEHELAVEPGDLVHVVGSLEGGWAIAIKDGNETVKGLVPATYLEWSAPLPE</sequence>
<gene>
    <name evidence="5" type="ORF">UMAG_11224</name>
</gene>
<evidence type="ECO:0000259" key="4">
    <source>
        <dbReference type="PROSITE" id="PS50002"/>
    </source>
</evidence>
<dbReference type="Gene3D" id="2.30.30.40">
    <property type="entry name" value="SH3 Domains"/>
    <property type="match status" value="1"/>
</dbReference>
<reference evidence="5 6" key="1">
    <citation type="journal article" date="2006" name="Nature">
        <title>Insights from the genome of the biotrophic fungal plant pathogen Ustilago maydis.</title>
        <authorList>
            <person name="Kamper J."/>
            <person name="Kahmann R."/>
            <person name="Bolker M."/>
            <person name="Ma L.J."/>
            <person name="Brefort T."/>
            <person name="Saville B.J."/>
            <person name="Banuett F."/>
            <person name="Kronstad J.W."/>
            <person name="Gold S.E."/>
            <person name="Muller O."/>
            <person name="Perlin M.H."/>
            <person name="Wosten H.A."/>
            <person name="de Vries R."/>
            <person name="Ruiz-Herrera J."/>
            <person name="Reynaga-Pena C.G."/>
            <person name="Snetselaar K."/>
            <person name="McCann M."/>
            <person name="Perez-Martin J."/>
            <person name="Feldbrugge M."/>
            <person name="Basse C.W."/>
            <person name="Steinberg G."/>
            <person name="Ibeas J.I."/>
            <person name="Holloman W."/>
            <person name="Guzman P."/>
            <person name="Farman M."/>
            <person name="Stajich J.E."/>
            <person name="Sentandreu R."/>
            <person name="Gonzalez-Prieto J.M."/>
            <person name="Kennell J.C."/>
            <person name="Molina L."/>
            <person name="Schirawski J."/>
            <person name="Mendoza-Mendoza A."/>
            <person name="Greilinger D."/>
            <person name="Munch K."/>
            <person name="Rossel N."/>
            <person name="Scherer M."/>
            <person name="Vranes M."/>
            <person name="Ladendorf O."/>
            <person name="Vincon V."/>
            <person name="Fuchs U."/>
            <person name="Sandrock B."/>
            <person name="Meng S."/>
            <person name="Ho E.C."/>
            <person name="Cahill M.J."/>
            <person name="Boyce K.J."/>
            <person name="Klose J."/>
            <person name="Klosterman S.J."/>
            <person name="Deelstra H.J."/>
            <person name="Ortiz-Castellanos L."/>
            <person name="Li W."/>
            <person name="Sanchez-Alonso P."/>
            <person name="Schreier P.H."/>
            <person name="Hauser-Hahn I."/>
            <person name="Vaupel M."/>
            <person name="Koopmann E."/>
            <person name="Friedrich G."/>
            <person name="Voss H."/>
            <person name="Schluter T."/>
            <person name="Margolis J."/>
            <person name="Platt D."/>
            <person name="Swimmer C."/>
            <person name="Gnirke A."/>
            <person name="Chen F."/>
            <person name="Vysotskaia V."/>
            <person name="Mannhaupt G."/>
            <person name="Guldener U."/>
            <person name="Munsterkotter M."/>
            <person name="Haase D."/>
            <person name="Oesterheld M."/>
            <person name="Mewes H.W."/>
            <person name="Mauceli E.W."/>
            <person name="DeCaprio D."/>
            <person name="Wade C.M."/>
            <person name="Butler J."/>
            <person name="Young S."/>
            <person name="Jaffe D.B."/>
            <person name="Calvo S."/>
            <person name="Nusbaum C."/>
            <person name="Galagan J."/>
            <person name="Birren B.W."/>
        </authorList>
    </citation>
    <scope>NUCLEOTIDE SEQUENCE [LARGE SCALE GENOMIC DNA]</scope>
    <source>
        <strain evidence="6">DSM 14603 / FGSC 9021 / UM521</strain>
    </source>
</reference>
<dbReference type="Pfam" id="PF14604">
    <property type="entry name" value="SH3_9"/>
    <property type="match status" value="1"/>
</dbReference>
<keyword evidence="6" id="KW-1185">Reference proteome</keyword>
<dbReference type="PROSITE" id="PS50002">
    <property type="entry name" value="SH3"/>
    <property type="match status" value="1"/>
</dbReference>
<evidence type="ECO:0000256" key="2">
    <source>
        <dbReference type="PROSITE-ProRule" id="PRU00192"/>
    </source>
</evidence>
<organism evidence="5 6">
    <name type="scientific">Mycosarcoma maydis</name>
    <name type="common">Corn smut fungus</name>
    <name type="synonym">Ustilago maydis</name>
    <dbReference type="NCBI Taxonomy" id="5270"/>
    <lineage>
        <taxon>Eukaryota</taxon>
        <taxon>Fungi</taxon>
        <taxon>Dikarya</taxon>
        <taxon>Basidiomycota</taxon>
        <taxon>Ustilaginomycotina</taxon>
        <taxon>Ustilaginomycetes</taxon>
        <taxon>Ustilaginales</taxon>
        <taxon>Ustilaginaceae</taxon>
        <taxon>Mycosarcoma</taxon>
    </lineage>
</organism>
<evidence type="ECO:0000313" key="6">
    <source>
        <dbReference type="Proteomes" id="UP000000561"/>
    </source>
</evidence>
<dbReference type="InterPro" id="IPR001452">
    <property type="entry name" value="SH3_domain"/>
</dbReference>
<dbReference type="AlphaFoldDB" id="A0A0D1DTA0"/>
<dbReference type="GeneID" id="23567133"/>
<feature type="compositionally biased region" description="Low complexity" evidence="3">
    <location>
        <begin position="10"/>
        <end position="20"/>
    </location>
</feature>
<evidence type="ECO:0000256" key="3">
    <source>
        <dbReference type="SAM" id="MobiDB-lite"/>
    </source>
</evidence>
<dbReference type="VEuPathDB" id="FungiDB:UMAG_11224"/>